<feature type="transmembrane region" description="Helical" evidence="7">
    <location>
        <begin position="278"/>
        <end position="299"/>
    </location>
</feature>
<feature type="chain" id="PRO_5046668522" evidence="8">
    <location>
        <begin position="27"/>
        <end position="418"/>
    </location>
</feature>
<keyword evidence="8" id="KW-0732">Signal</keyword>
<feature type="transmembrane region" description="Helical" evidence="7">
    <location>
        <begin position="76"/>
        <end position="92"/>
    </location>
</feature>
<feature type="transmembrane region" description="Helical" evidence="7">
    <location>
        <begin position="305"/>
        <end position="328"/>
    </location>
</feature>
<sequence>MQRRIPHPIAFWVVALMSTTALLASAAPSPLYPVYQQLWGFSSFTLTIIFAVYVVALVGTLLTVGSLSDHVGRRPVLFAAVVLLIVSMVIFLEADGVALLIVARVVQGLATGALVGTISAAMVDLAPSPRLGALLSSASPPAGLAAGAVLAGALVQYVPLPRVIVYVVLIALLGILLVTLAFLPETSPRHGFTSRRHVLQIISPNISVPGYARLTFLTALPALMASWALGGLYLSLGSSITASILGVSNHAISGAILFAFFGCAAVAAALAQTSSTTVRFTLGFTGLGAGVLISMFATLASSAPAYVAGSVVAGIGWGITLIGMMSSITEVTAPADRGRVFAAVFAVCYTAFSVPAVVAGLAVTMFGLRSTAVGYAIFILVLVVAAAIAAIVNLRRAPAVGVAVDVTASPAQEPVSIR</sequence>
<evidence type="ECO:0000256" key="2">
    <source>
        <dbReference type="ARBA" id="ARBA00022448"/>
    </source>
</evidence>
<dbReference type="PANTHER" id="PTHR23517">
    <property type="entry name" value="RESISTANCE PROTEIN MDTM, PUTATIVE-RELATED-RELATED"/>
    <property type="match status" value="1"/>
</dbReference>
<evidence type="ECO:0000256" key="1">
    <source>
        <dbReference type="ARBA" id="ARBA00004651"/>
    </source>
</evidence>
<feature type="transmembrane region" description="Helical" evidence="7">
    <location>
        <begin position="98"/>
        <end position="121"/>
    </location>
</feature>
<dbReference type="PANTHER" id="PTHR23517:SF13">
    <property type="entry name" value="MAJOR FACILITATOR SUPERFAMILY MFS_1"/>
    <property type="match status" value="1"/>
</dbReference>
<keyword evidence="5 7" id="KW-1133">Transmembrane helix</keyword>
<evidence type="ECO:0000313" key="10">
    <source>
        <dbReference type="EMBL" id="MCP2175318.1"/>
    </source>
</evidence>
<keyword evidence="4 7" id="KW-0812">Transmembrane</keyword>
<keyword evidence="2" id="KW-0813">Transport</keyword>
<protein>
    <submittedName>
        <fullName evidence="10">Arabinose efflux permease, MFS family</fullName>
    </submittedName>
</protein>
<feature type="transmembrane region" description="Helical" evidence="7">
    <location>
        <begin position="42"/>
        <end position="64"/>
    </location>
</feature>
<dbReference type="SUPFAM" id="SSF103473">
    <property type="entry name" value="MFS general substrate transporter"/>
    <property type="match status" value="1"/>
</dbReference>
<feature type="transmembrane region" description="Helical" evidence="7">
    <location>
        <begin position="340"/>
        <end position="366"/>
    </location>
</feature>
<gene>
    <name evidence="10" type="ORF">LX13_001125</name>
</gene>
<accession>A0ABT1HAP2</accession>
<organism evidence="10 11">
    <name type="scientific">Williamsia maris</name>
    <dbReference type="NCBI Taxonomy" id="72806"/>
    <lineage>
        <taxon>Bacteria</taxon>
        <taxon>Bacillati</taxon>
        <taxon>Actinomycetota</taxon>
        <taxon>Actinomycetes</taxon>
        <taxon>Mycobacteriales</taxon>
        <taxon>Nocardiaceae</taxon>
        <taxon>Williamsia</taxon>
    </lineage>
</organism>
<evidence type="ECO:0000256" key="3">
    <source>
        <dbReference type="ARBA" id="ARBA00022475"/>
    </source>
</evidence>
<comment type="caution">
    <text evidence="10">The sequence shown here is derived from an EMBL/GenBank/DDBJ whole genome shotgun (WGS) entry which is preliminary data.</text>
</comment>
<proteinExistence type="predicted"/>
<evidence type="ECO:0000256" key="8">
    <source>
        <dbReference type="SAM" id="SignalP"/>
    </source>
</evidence>
<dbReference type="RefSeq" id="WP_253660578.1">
    <property type="nucleotide sequence ID" value="NZ_BAAAJQ010000001.1"/>
</dbReference>
<feature type="transmembrane region" description="Helical" evidence="7">
    <location>
        <begin position="372"/>
        <end position="392"/>
    </location>
</feature>
<dbReference type="InterPro" id="IPR011701">
    <property type="entry name" value="MFS"/>
</dbReference>
<evidence type="ECO:0000259" key="9">
    <source>
        <dbReference type="PROSITE" id="PS50850"/>
    </source>
</evidence>
<evidence type="ECO:0000256" key="5">
    <source>
        <dbReference type="ARBA" id="ARBA00022989"/>
    </source>
</evidence>
<feature type="transmembrane region" description="Helical" evidence="7">
    <location>
        <begin position="163"/>
        <end position="183"/>
    </location>
</feature>
<evidence type="ECO:0000313" key="11">
    <source>
        <dbReference type="Proteomes" id="UP001206895"/>
    </source>
</evidence>
<comment type="subcellular location">
    <subcellularLocation>
        <location evidence="1">Cell membrane</location>
        <topology evidence="1">Multi-pass membrane protein</topology>
    </subcellularLocation>
</comment>
<keyword evidence="11" id="KW-1185">Reference proteome</keyword>
<dbReference type="EMBL" id="JAMTCJ010000001">
    <property type="protein sequence ID" value="MCP2175318.1"/>
    <property type="molecule type" value="Genomic_DNA"/>
</dbReference>
<name>A0ABT1HAP2_9NOCA</name>
<dbReference type="Proteomes" id="UP001206895">
    <property type="component" value="Unassembled WGS sequence"/>
</dbReference>
<dbReference type="Gene3D" id="1.20.1250.20">
    <property type="entry name" value="MFS general substrate transporter like domains"/>
    <property type="match status" value="1"/>
</dbReference>
<feature type="transmembrane region" description="Helical" evidence="7">
    <location>
        <begin position="133"/>
        <end position="157"/>
    </location>
</feature>
<feature type="domain" description="Major facilitator superfamily (MFS) profile" evidence="9">
    <location>
        <begin position="10"/>
        <end position="397"/>
    </location>
</feature>
<dbReference type="InterPro" id="IPR050171">
    <property type="entry name" value="MFS_Transporters"/>
</dbReference>
<feature type="transmembrane region" description="Helical" evidence="7">
    <location>
        <begin position="251"/>
        <end position="271"/>
    </location>
</feature>
<evidence type="ECO:0000256" key="4">
    <source>
        <dbReference type="ARBA" id="ARBA00022692"/>
    </source>
</evidence>
<keyword evidence="3" id="KW-1003">Cell membrane</keyword>
<reference evidence="10 11" key="1">
    <citation type="submission" date="2022-06" db="EMBL/GenBank/DDBJ databases">
        <title>Genomic Encyclopedia of Archaeal and Bacterial Type Strains, Phase II (KMG-II): from individual species to whole genera.</title>
        <authorList>
            <person name="Goeker M."/>
        </authorList>
    </citation>
    <scope>NUCLEOTIDE SEQUENCE [LARGE SCALE GENOMIC DNA]</scope>
    <source>
        <strain evidence="10 11">DSM 44693</strain>
    </source>
</reference>
<feature type="signal peptide" evidence="8">
    <location>
        <begin position="1"/>
        <end position="26"/>
    </location>
</feature>
<dbReference type="InterPro" id="IPR020846">
    <property type="entry name" value="MFS_dom"/>
</dbReference>
<evidence type="ECO:0000256" key="6">
    <source>
        <dbReference type="ARBA" id="ARBA00023136"/>
    </source>
</evidence>
<dbReference type="InterPro" id="IPR036259">
    <property type="entry name" value="MFS_trans_sf"/>
</dbReference>
<evidence type="ECO:0000256" key="7">
    <source>
        <dbReference type="SAM" id="Phobius"/>
    </source>
</evidence>
<keyword evidence="6 7" id="KW-0472">Membrane</keyword>
<feature type="transmembrane region" description="Helical" evidence="7">
    <location>
        <begin position="214"/>
        <end position="236"/>
    </location>
</feature>
<dbReference type="PROSITE" id="PS50850">
    <property type="entry name" value="MFS"/>
    <property type="match status" value="1"/>
</dbReference>
<dbReference type="Pfam" id="PF07690">
    <property type="entry name" value="MFS_1"/>
    <property type="match status" value="1"/>
</dbReference>